<evidence type="ECO:0000313" key="3">
    <source>
        <dbReference type="EMBL" id="NMO09958.1"/>
    </source>
</evidence>
<dbReference type="Proteomes" id="UP000591058">
    <property type="component" value="Unassembled WGS sequence"/>
</dbReference>
<dbReference type="GO" id="GO:0006284">
    <property type="term" value="P:base-excision repair"/>
    <property type="evidence" value="ECO:0007669"/>
    <property type="project" value="TreeGrafter"/>
</dbReference>
<dbReference type="SUPFAM" id="SSF51658">
    <property type="entry name" value="Xylose isomerase-like"/>
    <property type="match status" value="1"/>
</dbReference>
<keyword evidence="2" id="KW-0378">Hydrolase</keyword>
<dbReference type="RefSeq" id="WP_100905027.1">
    <property type="nucleotide sequence ID" value="NZ_CP017766.1"/>
</dbReference>
<dbReference type="InterPro" id="IPR001719">
    <property type="entry name" value="AP_endonuc_2"/>
</dbReference>
<keyword evidence="2" id="KW-0540">Nuclease</keyword>
<name>A0A2H4VAD5_9EURY</name>
<gene>
    <name evidence="2" type="ORF">BK007_02810</name>
    <name evidence="3" type="ORF">HG719_08990</name>
</gene>
<dbReference type="OrthoDB" id="33250at2157"/>
<dbReference type="GO" id="GO:0008270">
    <property type="term" value="F:zinc ion binding"/>
    <property type="evidence" value="ECO:0007669"/>
    <property type="project" value="InterPro"/>
</dbReference>
<dbReference type="Pfam" id="PF01261">
    <property type="entry name" value="AP_endonuc_2"/>
    <property type="match status" value="1"/>
</dbReference>
<dbReference type="EMBL" id="CP017766">
    <property type="protein sequence ID" value="AUB55049.1"/>
    <property type="molecule type" value="Genomic_DNA"/>
</dbReference>
<dbReference type="EMBL" id="JABBYL010000031">
    <property type="protein sequence ID" value="NMO09958.1"/>
    <property type="molecule type" value="Genomic_DNA"/>
</dbReference>
<dbReference type="AlphaFoldDB" id="A0A2H4VAD5"/>
<evidence type="ECO:0000259" key="1">
    <source>
        <dbReference type="Pfam" id="PF01261"/>
    </source>
</evidence>
<proteinExistence type="predicted"/>
<evidence type="ECO:0000313" key="5">
    <source>
        <dbReference type="Proteomes" id="UP000591058"/>
    </source>
</evidence>
<evidence type="ECO:0000313" key="2">
    <source>
        <dbReference type="EMBL" id="AUB55049.1"/>
    </source>
</evidence>
<reference evidence="3 5" key="2">
    <citation type="submission" date="2020-04" db="EMBL/GenBank/DDBJ databases">
        <title>Draft genome of Methanobacterium subterraneum isolated from animal feces.</title>
        <authorList>
            <person name="Ouboter H.T."/>
            <person name="Berger S."/>
            <person name="Gungor E."/>
            <person name="Jetten M.S.M."/>
            <person name="Welte C.U."/>
        </authorList>
    </citation>
    <scope>NUCLEOTIDE SEQUENCE [LARGE SCALE GENOMIC DNA]</scope>
    <source>
        <strain evidence="3">HO_2020</strain>
    </source>
</reference>
<dbReference type="InterPro" id="IPR013022">
    <property type="entry name" value="Xyl_isomerase-like_TIM-brl"/>
</dbReference>
<keyword evidence="2" id="KW-0255">Endonuclease</keyword>
<dbReference type="GeneID" id="35123629"/>
<dbReference type="Gene3D" id="3.20.20.150">
    <property type="entry name" value="Divalent-metal-dependent TIM barrel enzymes"/>
    <property type="match status" value="1"/>
</dbReference>
<feature type="domain" description="Xylose isomerase-like TIM barrel" evidence="1">
    <location>
        <begin position="26"/>
        <end position="265"/>
    </location>
</feature>
<dbReference type="PANTHER" id="PTHR21445">
    <property type="entry name" value="ENDONUCLEASE IV ENDODEOXYRIBONUCLEASE IV"/>
    <property type="match status" value="1"/>
</dbReference>
<dbReference type="Proteomes" id="UP000232806">
    <property type="component" value="Chromosome"/>
</dbReference>
<organism evidence="2 4">
    <name type="scientific">Methanobacterium subterraneum</name>
    <dbReference type="NCBI Taxonomy" id="59277"/>
    <lineage>
        <taxon>Archaea</taxon>
        <taxon>Methanobacteriati</taxon>
        <taxon>Methanobacteriota</taxon>
        <taxon>Methanomada group</taxon>
        <taxon>Methanobacteria</taxon>
        <taxon>Methanobacteriales</taxon>
        <taxon>Methanobacteriaceae</taxon>
        <taxon>Methanobacterium</taxon>
    </lineage>
</organism>
<protein>
    <submittedName>
        <fullName evidence="2">Endonuclease IV</fullName>
    </submittedName>
    <submittedName>
        <fullName evidence="3">TIM barrel protein</fullName>
    </submittedName>
</protein>
<dbReference type="PANTHER" id="PTHR21445:SF0">
    <property type="entry name" value="APURINIC-APYRIMIDINIC ENDONUCLEASE"/>
    <property type="match status" value="1"/>
</dbReference>
<evidence type="ECO:0000313" key="4">
    <source>
        <dbReference type="Proteomes" id="UP000232806"/>
    </source>
</evidence>
<sequence>MKNKIKFGPAGNPLGFNGQTVEVCDYIRGIGLDAYEYQATYGVRIQKQSGLKLAENALDNDVRVSMHAPYYINLSAQKEDVLERSIERLVQSARAAEWIGAYRIVFHPGFYTKYTPSQALDRCKGAINELLEKLDSRGIKKFTFAPETTGKRSQLGSLDEIIDICQSFDHFNPTIDFAHVHARGRGCIKGADDYHRIMVKLEDGLDGIGGGKEVLHCHFTRIEYTDAGERKHHILTETEYGPPLEPLLEALIECGWDATIICETPFLEKDALVMKQNYQDILEKQHVNTE</sequence>
<dbReference type="GO" id="GO:0003906">
    <property type="term" value="F:DNA-(apurinic or apyrimidinic site) endonuclease activity"/>
    <property type="evidence" value="ECO:0007669"/>
    <property type="project" value="TreeGrafter"/>
</dbReference>
<accession>A0A2H4VAD5</accession>
<dbReference type="SMART" id="SM00518">
    <property type="entry name" value="AP2Ec"/>
    <property type="match status" value="1"/>
</dbReference>
<reference evidence="2 4" key="1">
    <citation type="submission" date="2016-10" db="EMBL/GenBank/DDBJ databases">
        <title>Comparative genomics between deep and shallow subseafloor isolates.</title>
        <authorList>
            <person name="Ishii S."/>
            <person name="Miller J.R."/>
            <person name="Sutton G."/>
            <person name="Suzuki S."/>
            <person name="Methe B."/>
            <person name="Inagaki F."/>
            <person name="Imachi H."/>
        </authorList>
    </citation>
    <scope>NUCLEOTIDE SEQUENCE [LARGE SCALE GENOMIC DNA]</scope>
    <source>
        <strain evidence="2 4">MO-MB1</strain>
    </source>
</reference>
<dbReference type="GO" id="GO:0003677">
    <property type="term" value="F:DNA binding"/>
    <property type="evidence" value="ECO:0007669"/>
    <property type="project" value="InterPro"/>
</dbReference>
<dbReference type="InterPro" id="IPR036237">
    <property type="entry name" value="Xyl_isomerase-like_sf"/>
</dbReference>
<dbReference type="GO" id="GO:0008081">
    <property type="term" value="F:phosphoric diester hydrolase activity"/>
    <property type="evidence" value="ECO:0007669"/>
    <property type="project" value="TreeGrafter"/>
</dbReference>